<dbReference type="Proteomes" id="UP001420932">
    <property type="component" value="Unassembled WGS sequence"/>
</dbReference>
<dbReference type="InterPro" id="IPR046349">
    <property type="entry name" value="C1-like_sf"/>
</dbReference>
<keyword evidence="3" id="KW-1185">Reference proteome</keyword>
<organism evidence="2 3">
    <name type="scientific">Stephania yunnanensis</name>
    <dbReference type="NCBI Taxonomy" id="152371"/>
    <lineage>
        <taxon>Eukaryota</taxon>
        <taxon>Viridiplantae</taxon>
        <taxon>Streptophyta</taxon>
        <taxon>Embryophyta</taxon>
        <taxon>Tracheophyta</taxon>
        <taxon>Spermatophyta</taxon>
        <taxon>Magnoliopsida</taxon>
        <taxon>Ranunculales</taxon>
        <taxon>Menispermaceae</taxon>
        <taxon>Menispermoideae</taxon>
        <taxon>Cissampelideae</taxon>
        <taxon>Stephania</taxon>
    </lineage>
</organism>
<dbReference type="EMBL" id="JBBNAF010000002">
    <property type="protein sequence ID" value="KAK9164553.1"/>
    <property type="molecule type" value="Genomic_DNA"/>
</dbReference>
<dbReference type="AlphaFoldDB" id="A0AAP0L690"/>
<dbReference type="PANTHER" id="PTHR46288">
    <property type="entry name" value="PHORBOL-ESTER/DAG-TYPE DOMAIN-CONTAINING PROTEIN"/>
    <property type="match status" value="1"/>
</dbReference>
<gene>
    <name evidence="2" type="ORF">Syun_005455</name>
</gene>
<dbReference type="PANTHER" id="PTHR46288:SF80">
    <property type="entry name" value="CYSTEINE_HISTIDINE-RICH C1 DOMAIN FAMILY PROTEIN"/>
    <property type="match status" value="1"/>
</dbReference>
<name>A0AAP0L690_9MAGN</name>
<sequence>MAKSLQRLLHEDRLRSSENVFNLKNEPFPAGNSYPTNPLHYNEKLDLFHDHFNEFVKCSSPSYCSDEELLSSIEDISPLPILLNHERQQPNQTSLSYFLSTPHDGSNVLNHPRRARDNGISYNCPICVSEYHTRCVTMPLSILHKSHPHLLNLVQFSPDPNSYINGASPMNSDWLYRCHACQFDLHLGSAIATSPATPSRSGITTRKDHAIARASNLTTPLRGEDMTPPSPRGTPSGATAKVVTQNASIIRAPSPSPAESPQIMRQPSPYYVRQASSNNASSPGIPEFGNSYANCIVASGVVFSQASQAASSPASQSHLDFLQGSPKDAKRVVVITTGEVMTGETSKLGNGLANQNIDGAEMPKSRCCCWLKCLLMCHVGQPH</sequence>
<protein>
    <submittedName>
        <fullName evidence="2">Uncharacterized protein</fullName>
    </submittedName>
</protein>
<accession>A0AAP0L690</accession>
<feature type="region of interest" description="Disordered" evidence="1">
    <location>
        <begin position="217"/>
        <end position="239"/>
    </location>
</feature>
<proteinExistence type="predicted"/>
<comment type="caution">
    <text evidence="2">The sequence shown here is derived from an EMBL/GenBank/DDBJ whole genome shotgun (WGS) entry which is preliminary data.</text>
</comment>
<evidence type="ECO:0000313" key="2">
    <source>
        <dbReference type="EMBL" id="KAK9164553.1"/>
    </source>
</evidence>
<evidence type="ECO:0000313" key="3">
    <source>
        <dbReference type="Proteomes" id="UP001420932"/>
    </source>
</evidence>
<evidence type="ECO:0000256" key="1">
    <source>
        <dbReference type="SAM" id="MobiDB-lite"/>
    </source>
</evidence>
<reference evidence="2 3" key="1">
    <citation type="submission" date="2024-01" db="EMBL/GenBank/DDBJ databases">
        <title>Genome assemblies of Stephania.</title>
        <authorList>
            <person name="Yang L."/>
        </authorList>
    </citation>
    <scope>NUCLEOTIDE SEQUENCE [LARGE SCALE GENOMIC DNA]</scope>
    <source>
        <strain evidence="2">YNDBR</strain>
        <tissue evidence="2">Leaf</tissue>
    </source>
</reference>
<dbReference type="SUPFAM" id="SSF57889">
    <property type="entry name" value="Cysteine-rich domain"/>
    <property type="match status" value="1"/>
</dbReference>